<name>A0A2W5Q9V5_VARPD</name>
<feature type="transmembrane region" description="Helical" evidence="9">
    <location>
        <begin position="98"/>
        <end position="119"/>
    </location>
</feature>
<comment type="subunit">
    <text evidence="9">The complex comprises the extracytoplasmic solute receptor protein and the two transmembrane proteins.</text>
</comment>
<keyword evidence="2 9" id="KW-0813">Transport</keyword>
<comment type="subcellular location">
    <subcellularLocation>
        <location evidence="1 9">Cell inner membrane</location>
        <topology evidence="1 9">Multi-pass membrane protein</topology>
    </subcellularLocation>
</comment>
<evidence type="ECO:0000256" key="1">
    <source>
        <dbReference type="ARBA" id="ARBA00004429"/>
    </source>
</evidence>
<sequence>MSGAQTAQHWLPRAVAAVDALLAVLAGCALFALMLLTFVDVMGREFYRSVPGALELSEMLMVVVLFCALPMVSWRAEHVCFELADAIYKGRAERVSKVVMDLICAAAFGGVGWACWGYARRTLEDGDVSANLGVPVGLFVYLMAAMLLLAAAMHLMRCFVAPPAPAATEAYE</sequence>
<evidence type="ECO:0000256" key="2">
    <source>
        <dbReference type="ARBA" id="ARBA00022448"/>
    </source>
</evidence>
<dbReference type="InterPro" id="IPR055348">
    <property type="entry name" value="DctQ"/>
</dbReference>
<evidence type="ECO:0000256" key="4">
    <source>
        <dbReference type="ARBA" id="ARBA00022519"/>
    </source>
</evidence>
<keyword evidence="5 9" id="KW-0812">Transmembrane</keyword>
<dbReference type="PANTHER" id="PTHR35011">
    <property type="entry name" value="2,3-DIKETO-L-GULONATE TRAP TRANSPORTER SMALL PERMEASE PROTEIN YIAM"/>
    <property type="match status" value="1"/>
</dbReference>
<feature type="domain" description="Tripartite ATP-independent periplasmic transporters DctQ component" evidence="10">
    <location>
        <begin position="33"/>
        <end position="157"/>
    </location>
</feature>
<dbReference type="GO" id="GO:0022857">
    <property type="term" value="F:transmembrane transporter activity"/>
    <property type="evidence" value="ECO:0007669"/>
    <property type="project" value="UniProtKB-UniRule"/>
</dbReference>
<accession>A0A2W5Q9V5</accession>
<evidence type="ECO:0000256" key="3">
    <source>
        <dbReference type="ARBA" id="ARBA00022475"/>
    </source>
</evidence>
<comment type="caution">
    <text evidence="11">The sequence shown here is derived from an EMBL/GenBank/DDBJ whole genome shotgun (WGS) entry which is preliminary data.</text>
</comment>
<feature type="transmembrane region" description="Helical" evidence="9">
    <location>
        <begin position="131"/>
        <end position="152"/>
    </location>
</feature>
<protein>
    <recommendedName>
        <fullName evidence="9">TRAP transporter small permease protein</fullName>
    </recommendedName>
</protein>
<comment type="similarity">
    <text evidence="8 9">Belongs to the TRAP transporter small permease family.</text>
</comment>
<evidence type="ECO:0000256" key="5">
    <source>
        <dbReference type="ARBA" id="ARBA00022692"/>
    </source>
</evidence>
<proteinExistence type="inferred from homology"/>
<dbReference type="Pfam" id="PF04290">
    <property type="entry name" value="DctQ"/>
    <property type="match status" value="1"/>
</dbReference>
<keyword evidence="3" id="KW-1003">Cell membrane</keyword>
<keyword evidence="6 9" id="KW-1133">Transmembrane helix</keyword>
<dbReference type="PANTHER" id="PTHR35011:SF10">
    <property type="entry name" value="TRAP TRANSPORTER SMALL PERMEASE PROTEIN"/>
    <property type="match status" value="1"/>
</dbReference>
<evidence type="ECO:0000313" key="12">
    <source>
        <dbReference type="Proteomes" id="UP000249135"/>
    </source>
</evidence>
<dbReference type="GO" id="GO:0005886">
    <property type="term" value="C:plasma membrane"/>
    <property type="evidence" value="ECO:0007669"/>
    <property type="project" value="UniProtKB-SubCell"/>
</dbReference>
<evidence type="ECO:0000259" key="10">
    <source>
        <dbReference type="Pfam" id="PF04290"/>
    </source>
</evidence>
<reference evidence="11 12" key="1">
    <citation type="submission" date="2017-08" db="EMBL/GenBank/DDBJ databases">
        <title>Infants hospitalized years apart are colonized by the same room-sourced microbial strains.</title>
        <authorList>
            <person name="Brooks B."/>
            <person name="Olm M.R."/>
            <person name="Firek B.A."/>
            <person name="Baker R."/>
            <person name="Thomas B.C."/>
            <person name="Morowitz M.J."/>
            <person name="Banfield J.F."/>
        </authorList>
    </citation>
    <scope>NUCLEOTIDE SEQUENCE [LARGE SCALE GENOMIC DNA]</scope>
    <source>
        <strain evidence="11">S2_005_003_R2_41</strain>
    </source>
</reference>
<evidence type="ECO:0000256" key="6">
    <source>
        <dbReference type="ARBA" id="ARBA00022989"/>
    </source>
</evidence>
<evidence type="ECO:0000256" key="8">
    <source>
        <dbReference type="ARBA" id="ARBA00038436"/>
    </source>
</evidence>
<dbReference type="Proteomes" id="UP000249135">
    <property type="component" value="Unassembled WGS sequence"/>
</dbReference>
<keyword evidence="7 9" id="KW-0472">Membrane</keyword>
<feature type="transmembrane region" description="Helical" evidence="9">
    <location>
        <begin position="20"/>
        <end position="39"/>
    </location>
</feature>
<gene>
    <name evidence="11" type="ORF">DI563_10410</name>
</gene>
<dbReference type="InterPro" id="IPR007387">
    <property type="entry name" value="TRAP_DctQ"/>
</dbReference>
<evidence type="ECO:0000256" key="9">
    <source>
        <dbReference type="RuleBase" id="RU369079"/>
    </source>
</evidence>
<dbReference type="EMBL" id="QFPP01000100">
    <property type="protein sequence ID" value="PZQ75131.1"/>
    <property type="molecule type" value="Genomic_DNA"/>
</dbReference>
<organism evidence="11 12">
    <name type="scientific">Variovorax paradoxus</name>
    <dbReference type="NCBI Taxonomy" id="34073"/>
    <lineage>
        <taxon>Bacteria</taxon>
        <taxon>Pseudomonadati</taxon>
        <taxon>Pseudomonadota</taxon>
        <taxon>Betaproteobacteria</taxon>
        <taxon>Burkholderiales</taxon>
        <taxon>Comamonadaceae</taxon>
        <taxon>Variovorax</taxon>
    </lineage>
</organism>
<evidence type="ECO:0000256" key="7">
    <source>
        <dbReference type="ARBA" id="ARBA00023136"/>
    </source>
</evidence>
<evidence type="ECO:0000313" key="11">
    <source>
        <dbReference type="EMBL" id="PZQ75131.1"/>
    </source>
</evidence>
<comment type="function">
    <text evidence="9">Part of the tripartite ATP-independent periplasmic (TRAP) transport system.</text>
</comment>
<dbReference type="GO" id="GO:0015740">
    <property type="term" value="P:C4-dicarboxylate transport"/>
    <property type="evidence" value="ECO:0007669"/>
    <property type="project" value="TreeGrafter"/>
</dbReference>
<dbReference type="AlphaFoldDB" id="A0A2W5Q9V5"/>
<keyword evidence="4 9" id="KW-0997">Cell inner membrane</keyword>
<feature type="transmembrane region" description="Helical" evidence="9">
    <location>
        <begin position="59"/>
        <end position="77"/>
    </location>
</feature>